<reference evidence="1" key="1">
    <citation type="journal article" date="2015" name="Nature">
        <title>Complex archaea that bridge the gap between prokaryotes and eukaryotes.</title>
        <authorList>
            <person name="Spang A."/>
            <person name="Saw J.H."/>
            <person name="Jorgensen S.L."/>
            <person name="Zaremba-Niedzwiedzka K."/>
            <person name="Martijn J."/>
            <person name="Lind A.E."/>
            <person name="van Eijk R."/>
            <person name="Schleper C."/>
            <person name="Guy L."/>
            <person name="Ettema T.J."/>
        </authorList>
    </citation>
    <scope>NUCLEOTIDE SEQUENCE</scope>
</reference>
<protein>
    <submittedName>
        <fullName evidence="1">Uncharacterized protein</fullName>
    </submittedName>
</protein>
<dbReference type="EMBL" id="LAZR01002665">
    <property type="protein sequence ID" value="KKN27122.1"/>
    <property type="molecule type" value="Genomic_DNA"/>
</dbReference>
<accession>A0A0F9PR75</accession>
<sequence>MKMAGIELMYKAPKGFKKKKVGIKLKKGSFTRKRKGKLKIKVFKKGKRGKLGDLDIF</sequence>
<evidence type="ECO:0000313" key="1">
    <source>
        <dbReference type="EMBL" id="KKN27122.1"/>
    </source>
</evidence>
<gene>
    <name evidence="1" type="ORF">LCGC14_0867720</name>
</gene>
<proteinExistence type="predicted"/>
<name>A0A0F9PR75_9ZZZZ</name>
<dbReference type="AlphaFoldDB" id="A0A0F9PR75"/>
<comment type="caution">
    <text evidence="1">The sequence shown here is derived from an EMBL/GenBank/DDBJ whole genome shotgun (WGS) entry which is preliminary data.</text>
</comment>
<organism evidence="1">
    <name type="scientific">marine sediment metagenome</name>
    <dbReference type="NCBI Taxonomy" id="412755"/>
    <lineage>
        <taxon>unclassified sequences</taxon>
        <taxon>metagenomes</taxon>
        <taxon>ecological metagenomes</taxon>
    </lineage>
</organism>